<organism evidence="1 2">
    <name type="scientific">Pneumocystis oryctolagi</name>
    <dbReference type="NCBI Taxonomy" id="42067"/>
    <lineage>
        <taxon>Eukaryota</taxon>
        <taxon>Fungi</taxon>
        <taxon>Dikarya</taxon>
        <taxon>Ascomycota</taxon>
        <taxon>Taphrinomycotina</taxon>
        <taxon>Pneumocystomycetes</taxon>
        <taxon>Pneumocystaceae</taxon>
        <taxon>Pneumocystis</taxon>
    </lineage>
</organism>
<reference evidence="1 2" key="1">
    <citation type="journal article" date="2021" name="Commun. Biol.">
        <title>Genomic insights into the host specific adaptation of the Pneumocystis genus.</title>
        <authorList>
            <person name="Cisse O.H."/>
            <person name="Ma L."/>
            <person name="Dekker J.P."/>
            <person name="Khil P.P."/>
            <person name="Youn J.-H."/>
            <person name="Brenchley J.M."/>
            <person name="Blair R."/>
            <person name="Pahar B."/>
            <person name="Chabe M."/>
            <person name="Van Rompay K.K.A."/>
            <person name="Keesler R."/>
            <person name="Sukura A."/>
            <person name="Hirsch V."/>
            <person name="Kutty G."/>
            <person name="Liu Y."/>
            <person name="Peng L."/>
            <person name="Chen J."/>
            <person name="Song J."/>
            <person name="Weissenbacher-Lang C."/>
            <person name="Xu J."/>
            <person name="Upham N.S."/>
            <person name="Stajich J.E."/>
            <person name="Cuomo C.A."/>
            <person name="Cushion M.T."/>
            <person name="Kovacs J.A."/>
        </authorList>
    </citation>
    <scope>NUCLEOTIDE SEQUENCE [LARGE SCALE GENOMIC DNA]</scope>
    <source>
        <strain evidence="1 2">RABM</strain>
    </source>
</reference>
<dbReference type="Proteomes" id="UP000768646">
    <property type="component" value="Unassembled WGS sequence"/>
</dbReference>
<protein>
    <submittedName>
        <fullName evidence="1">Uncharacterized protein</fullName>
    </submittedName>
</protein>
<proteinExistence type="predicted"/>
<gene>
    <name evidence="1" type="ORF">PORY_000896</name>
</gene>
<keyword evidence="2" id="KW-1185">Reference proteome</keyword>
<evidence type="ECO:0000313" key="1">
    <source>
        <dbReference type="EMBL" id="KAG4305986.1"/>
    </source>
</evidence>
<accession>A0ACB7CDX4</accession>
<comment type="caution">
    <text evidence="1">The sequence shown here is derived from an EMBL/GenBank/DDBJ whole genome shotgun (WGS) entry which is preliminary data.</text>
</comment>
<sequence length="854" mass="97856">MIENNILSKSKELKSCKSENAIFEKKDKYDSSSECSLASLSTSNMLKDEKKVHGYEICSPKDVRFPLKCSGRIIYACASIPYKCFFNPKNGSWKFRPKRGDSSLFASISWLSKETDWKAKLVGWTGEIALDFPGEISKTINNGNTNNTSTISLNQENKKNFLKCFSEIYTEDIIPIWMLPDSKDSKSGETVEQQSRWRKYPNTVVLWPLFHYRLWNNTTDEWNEQTCWKDYVKFNEAYLETIIKIYEPGDIIIIHDYYLLLLSKLIRQKIPNAYVGFFLYGPFPSSEIFRCLPKRKEILMGMLGANMIGFQSYSFSRHFISTCTRVLGFDSVGKGIYVNGAYVAIEVLPMGIDAQYVEKESQTQKTQEKMQFIREMYSDKKILIGSAKIYEVQGVLQGLKAFESFLKQFSSWRNQVVFIQVTSPVNDDTSKFEKQVQDLIAEINGTYGSLEFTPVHHYHQYLEKDEYFALLRSGDVGIITAIRDSINTTSLEYVICQKGNNGPLLLSEFSGTKDALQDAIQVNPWDVTDTAKKINEALCISESEKKARQLKLYDYVIKNTIQTWTSSFISKLLTNLATFNYNQVTSIVDTKLLASAYLNANNCLFMFDYDGTLTPIVKDPLVAIPSRKLLHVLRALAENPKNQVWIISGRDQSFLAKWFDNIPQLGLSAEHGCFMRFPNTSNWIDYTENMDLSWQEDQKKCTLTWHYRRADPDYGLFQALECQNHLESLITSNYNVEILNGKANIEVRPFFINKGRVVSQLLNMYKNEKPDFILSAGDDKTDEDMFRVLKKRRDLKNCACFTVTIGASNKVTAANWHLPEPSEVLSVLELLIDIGFSNNLIHSIQSPKCTLISL</sequence>
<name>A0ACB7CDX4_9ASCO</name>
<evidence type="ECO:0000313" key="2">
    <source>
        <dbReference type="Proteomes" id="UP000768646"/>
    </source>
</evidence>
<dbReference type="EMBL" id="JABTEG010000002">
    <property type="protein sequence ID" value="KAG4305986.1"/>
    <property type="molecule type" value="Genomic_DNA"/>
</dbReference>